<dbReference type="SFLD" id="SFLDG01067">
    <property type="entry name" value="SPASM/twitch_domain_containing"/>
    <property type="match status" value="1"/>
</dbReference>
<gene>
    <name evidence="8" type="ORF">B9G79_02665</name>
</gene>
<evidence type="ECO:0000313" key="9">
    <source>
        <dbReference type="Proteomes" id="UP000197003"/>
    </source>
</evidence>
<keyword evidence="4" id="KW-0408">Iron</keyword>
<protein>
    <submittedName>
        <fullName evidence="8">Radical SAM/SPASM domain-containing protein</fullName>
    </submittedName>
</protein>
<feature type="region of interest" description="Disordered" evidence="6">
    <location>
        <begin position="193"/>
        <end position="212"/>
    </location>
</feature>
<dbReference type="SFLD" id="SFLDS00029">
    <property type="entry name" value="Radical_SAM"/>
    <property type="match status" value="1"/>
</dbReference>
<dbReference type="SFLD" id="SFLDG01384">
    <property type="entry name" value="thioether_bond_formation_requi"/>
    <property type="match status" value="1"/>
</dbReference>
<dbReference type="PROSITE" id="PS51918">
    <property type="entry name" value="RADICAL_SAM"/>
    <property type="match status" value="1"/>
</dbReference>
<dbReference type="InterPro" id="IPR007197">
    <property type="entry name" value="rSAM"/>
</dbReference>
<dbReference type="RefSeq" id="WP_088564179.1">
    <property type="nucleotide sequence ID" value="NZ_CP020946.1"/>
</dbReference>
<evidence type="ECO:0000259" key="7">
    <source>
        <dbReference type="PROSITE" id="PS51918"/>
    </source>
</evidence>
<keyword evidence="2" id="KW-0949">S-adenosyl-L-methionine</keyword>
<dbReference type="Proteomes" id="UP000197003">
    <property type="component" value="Chromosome"/>
</dbReference>
<dbReference type="GO" id="GO:0016491">
    <property type="term" value="F:oxidoreductase activity"/>
    <property type="evidence" value="ECO:0007669"/>
    <property type="project" value="InterPro"/>
</dbReference>
<accession>A0A1Z3N580</accession>
<dbReference type="GO" id="GO:0051536">
    <property type="term" value="F:iron-sulfur cluster binding"/>
    <property type="evidence" value="ECO:0007669"/>
    <property type="project" value="UniProtKB-KW"/>
</dbReference>
<feature type="domain" description="Radical SAM core" evidence="7">
    <location>
        <begin position="71"/>
        <end position="309"/>
    </location>
</feature>
<keyword evidence="3" id="KW-0479">Metal-binding</keyword>
<evidence type="ECO:0000256" key="1">
    <source>
        <dbReference type="ARBA" id="ARBA00001966"/>
    </source>
</evidence>
<dbReference type="InterPro" id="IPR023885">
    <property type="entry name" value="4Fe4S-binding_SPASM_dom"/>
</dbReference>
<reference evidence="8 9" key="1">
    <citation type="submission" date="2017-04" db="EMBL/GenBank/DDBJ databases">
        <title>Whole genome sequence of Bdellovibrio bacteriovorus strain SSB218315.</title>
        <authorList>
            <person name="Oyedara O."/>
            <person name="Rodriguez-Perez M.A."/>
        </authorList>
    </citation>
    <scope>NUCLEOTIDE SEQUENCE [LARGE SCALE GENOMIC DNA]</scope>
    <source>
        <strain evidence="8 9">SSB218315</strain>
    </source>
</reference>
<evidence type="ECO:0000256" key="6">
    <source>
        <dbReference type="SAM" id="MobiDB-lite"/>
    </source>
</evidence>
<dbReference type="SUPFAM" id="SSF102114">
    <property type="entry name" value="Radical SAM enzymes"/>
    <property type="match status" value="1"/>
</dbReference>
<dbReference type="AlphaFoldDB" id="A0A1Z3N580"/>
<feature type="compositionally biased region" description="Basic and acidic residues" evidence="6">
    <location>
        <begin position="199"/>
        <end position="210"/>
    </location>
</feature>
<evidence type="ECO:0000256" key="2">
    <source>
        <dbReference type="ARBA" id="ARBA00022691"/>
    </source>
</evidence>
<dbReference type="NCBIfam" id="TIGR04085">
    <property type="entry name" value="rSAM_more_4Fe4S"/>
    <property type="match status" value="1"/>
</dbReference>
<proteinExistence type="predicted"/>
<dbReference type="EMBL" id="CP020946">
    <property type="protein sequence ID" value="ASD62547.1"/>
    <property type="molecule type" value="Genomic_DNA"/>
</dbReference>
<dbReference type="PANTHER" id="PTHR43273:SF8">
    <property type="entry name" value="RADICAL SAM DOMAIN PROTEIN"/>
    <property type="match status" value="1"/>
</dbReference>
<organism evidence="8 9">
    <name type="scientific">Bdellovibrio bacteriovorus</name>
    <dbReference type="NCBI Taxonomy" id="959"/>
    <lineage>
        <taxon>Bacteria</taxon>
        <taxon>Pseudomonadati</taxon>
        <taxon>Bdellovibrionota</taxon>
        <taxon>Bdellovibrionia</taxon>
        <taxon>Bdellovibrionales</taxon>
        <taxon>Pseudobdellovibrionaceae</taxon>
        <taxon>Bdellovibrio</taxon>
    </lineage>
</organism>
<dbReference type="CDD" id="cd01335">
    <property type="entry name" value="Radical_SAM"/>
    <property type="match status" value="1"/>
</dbReference>
<dbReference type="Gene3D" id="3.20.20.70">
    <property type="entry name" value="Aldolase class I"/>
    <property type="match status" value="1"/>
</dbReference>
<dbReference type="PANTHER" id="PTHR43273">
    <property type="entry name" value="ANAEROBIC SULFATASE-MATURATING ENZYME HOMOLOG ASLB-RELATED"/>
    <property type="match status" value="1"/>
</dbReference>
<evidence type="ECO:0000256" key="4">
    <source>
        <dbReference type="ARBA" id="ARBA00023004"/>
    </source>
</evidence>
<name>A0A1Z3N580_BDEBC</name>
<keyword evidence="5" id="KW-0411">Iron-sulfur</keyword>
<dbReference type="InterPro" id="IPR058240">
    <property type="entry name" value="rSAM_sf"/>
</dbReference>
<dbReference type="GO" id="GO:0046872">
    <property type="term" value="F:metal ion binding"/>
    <property type="evidence" value="ECO:0007669"/>
    <property type="project" value="UniProtKB-KW"/>
</dbReference>
<dbReference type="InterPro" id="IPR013785">
    <property type="entry name" value="Aldolase_TIM"/>
</dbReference>
<evidence type="ECO:0000256" key="5">
    <source>
        <dbReference type="ARBA" id="ARBA00023014"/>
    </source>
</evidence>
<comment type="cofactor">
    <cofactor evidence="1">
        <name>[4Fe-4S] cluster</name>
        <dbReference type="ChEBI" id="CHEBI:49883"/>
    </cofactor>
</comment>
<sequence length="427" mass="47605">MEQRRFKDIVAFKWNQGAPLAFHARNLEIAEISEDTWNQMSQESLGADDAAVALKNWELENSPDVKSGRLSVGIRSLTINVTQICNLKCTYCAAGGDGTYGSAQTKINVEKTLPQLKFFLERVPAGGRFNITFLGGEPLLYPDGIQEIGNYVRLMTAGQNIHASFSIVTNGTLINERTLKVLTSLKTNVTVSLDGPAETNDKARPSKDGRGSTSLVVEGLKQLAAVRESLGRLTLHGVFNRENLELVKAYEFYKTLNADRYEFTYSVEENDDASNKLFVDQMNQIAEMAFKAGGEEELRKVGIFDQYFNALDNQQQTENFCGSGKSFLMMDAKNNLFTCPWEVGNQEEKVGQGTDVDFARMEAEQAPLIEKNNCQSCWARFLCGGGCMFIHKKGTGSKHQKDGQFCFRTRSLIGTTFMYYKLSRATC</sequence>
<dbReference type="InterPro" id="IPR023867">
    <property type="entry name" value="Sulphatase_maturase_rSAM"/>
</dbReference>
<dbReference type="OrthoDB" id="5288974at2"/>
<evidence type="ECO:0000313" key="8">
    <source>
        <dbReference type="EMBL" id="ASD62547.1"/>
    </source>
</evidence>
<evidence type="ECO:0000256" key="3">
    <source>
        <dbReference type="ARBA" id="ARBA00022723"/>
    </source>
</evidence>
<dbReference type="Pfam" id="PF04055">
    <property type="entry name" value="Radical_SAM"/>
    <property type="match status" value="1"/>
</dbReference>
<dbReference type="SFLD" id="SFLDG01386">
    <property type="entry name" value="main_SPASM_domain-containing"/>
    <property type="match status" value="1"/>
</dbReference>